<dbReference type="NCBIfam" id="TIGR02640">
    <property type="entry name" value="gas_vesic_GvpN"/>
    <property type="match status" value="1"/>
</dbReference>
<accession>A0A1H4GFA1</accession>
<evidence type="ECO:0000256" key="2">
    <source>
        <dbReference type="ARBA" id="ARBA00009417"/>
    </source>
</evidence>
<protein>
    <submittedName>
        <fullName evidence="11">Gas vesicle protein GvpN</fullName>
    </submittedName>
</protein>
<evidence type="ECO:0000256" key="5">
    <source>
        <dbReference type="ARBA" id="ARBA00022801"/>
    </source>
</evidence>
<proteinExistence type="inferred from homology"/>
<dbReference type="STRING" id="571932.SAMN05421743_11543"/>
<evidence type="ECO:0000256" key="1">
    <source>
        <dbReference type="ARBA" id="ARBA00004496"/>
    </source>
</evidence>
<comment type="catalytic activity">
    <reaction evidence="9">
        <text>ATP + H2O = ADP + phosphate + H(+)</text>
        <dbReference type="Rhea" id="RHEA:13065"/>
        <dbReference type="ChEBI" id="CHEBI:15377"/>
        <dbReference type="ChEBI" id="CHEBI:15378"/>
        <dbReference type="ChEBI" id="CHEBI:30616"/>
        <dbReference type="ChEBI" id="CHEBI:43474"/>
        <dbReference type="ChEBI" id="CHEBI:456216"/>
    </reaction>
</comment>
<keyword evidence="5" id="KW-0378">Hydrolase</keyword>
<dbReference type="EMBL" id="FNQR01000015">
    <property type="protein sequence ID" value="SEB07392.1"/>
    <property type="molecule type" value="Genomic_DNA"/>
</dbReference>
<dbReference type="InterPro" id="IPR050764">
    <property type="entry name" value="CbbQ/NirQ/NorQ/GpvN"/>
</dbReference>
<keyword evidence="7" id="KW-0304">Gas vesicle</keyword>
<dbReference type="SMART" id="SM00382">
    <property type="entry name" value="AAA"/>
    <property type="match status" value="1"/>
</dbReference>
<dbReference type="Gene3D" id="3.40.50.300">
    <property type="entry name" value="P-loop containing nucleotide triphosphate hydrolases"/>
    <property type="match status" value="1"/>
</dbReference>
<evidence type="ECO:0000256" key="9">
    <source>
        <dbReference type="ARBA" id="ARBA00049360"/>
    </source>
</evidence>
<dbReference type="GO" id="GO:0005737">
    <property type="term" value="C:cytoplasm"/>
    <property type="evidence" value="ECO:0007669"/>
    <property type="project" value="UniProtKB-SubCell"/>
</dbReference>
<dbReference type="AlphaFoldDB" id="A0A1H4GFA1"/>
<keyword evidence="3" id="KW-0963">Cytoplasm</keyword>
<feature type="domain" description="AAA+ ATPase" evidence="10">
    <location>
        <begin position="37"/>
        <end position="212"/>
    </location>
</feature>
<evidence type="ECO:0000313" key="11">
    <source>
        <dbReference type="EMBL" id="SEB07392.1"/>
    </source>
</evidence>
<dbReference type="InterPro" id="IPR003593">
    <property type="entry name" value="AAA+_ATPase"/>
</dbReference>
<dbReference type="Proteomes" id="UP000198584">
    <property type="component" value="Unassembled WGS sequence"/>
</dbReference>
<name>A0A1H4GFA1_9BACI</name>
<dbReference type="OrthoDB" id="9808317at2"/>
<keyword evidence="6" id="KW-0067">ATP-binding</keyword>
<dbReference type="InterPro" id="IPR013462">
    <property type="entry name" value="Gas-vesicle_GvpN"/>
</dbReference>
<dbReference type="InterPro" id="IPR011704">
    <property type="entry name" value="ATPase_dyneun-rel_AAA"/>
</dbReference>
<sequence length="309" mass="35049">MTVLKEAKQQPHINNEVYKHSAYYQGLIKRSLRYLSSGYPVHFTGPSGIGKTTLALFIAKQRKRPVMLINGNKELSNEDLIGAFTGYQSSKVKDNFIRTVYKTEENVTESWTDGKLLEAVKNGYTLVYDEFTRSQPEANNIFLSILEERILPLYGTKRKDAFIRVHPDFSVIFTSNPAEYAGVFQSQDALLDRMITLPLDHMDHQAEVTAVTSKTSLSQKAAEKIVNFVVTARELCESNDQLQGPSLRASIMIAEMAEKHDISIDGEDEEFQELCLDITWFPLQTCTPKDQQPEMREKLLEACKKIKVG</sequence>
<organism evidence="11 12">
    <name type="scientific">Thalassobacillus cyri</name>
    <dbReference type="NCBI Taxonomy" id="571932"/>
    <lineage>
        <taxon>Bacteria</taxon>
        <taxon>Bacillati</taxon>
        <taxon>Bacillota</taxon>
        <taxon>Bacilli</taxon>
        <taxon>Bacillales</taxon>
        <taxon>Bacillaceae</taxon>
        <taxon>Thalassobacillus</taxon>
    </lineage>
</organism>
<evidence type="ECO:0000256" key="3">
    <source>
        <dbReference type="ARBA" id="ARBA00022490"/>
    </source>
</evidence>
<dbReference type="RefSeq" id="WP_093045972.1">
    <property type="nucleotide sequence ID" value="NZ_FNQR01000015.1"/>
</dbReference>
<evidence type="ECO:0000313" key="12">
    <source>
        <dbReference type="Proteomes" id="UP000198584"/>
    </source>
</evidence>
<keyword evidence="4" id="KW-0547">Nucleotide-binding</keyword>
<keyword evidence="12" id="KW-1185">Reference proteome</keyword>
<dbReference type="InterPro" id="IPR027417">
    <property type="entry name" value="P-loop_NTPase"/>
</dbReference>
<dbReference type="CDD" id="cd00009">
    <property type="entry name" value="AAA"/>
    <property type="match status" value="1"/>
</dbReference>
<dbReference type="GO" id="GO:0031411">
    <property type="term" value="C:gas vesicle"/>
    <property type="evidence" value="ECO:0007669"/>
    <property type="project" value="UniProtKB-SubCell"/>
</dbReference>
<dbReference type="GO" id="GO:0031412">
    <property type="term" value="P:gas vesicle organization"/>
    <property type="evidence" value="ECO:0007669"/>
    <property type="project" value="InterPro"/>
</dbReference>
<dbReference type="GO" id="GO:0005524">
    <property type="term" value="F:ATP binding"/>
    <property type="evidence" value="ECO:0007669"/>
    <property type="project" value="UniProtKB-KW"/>
</dbReference>
<evidence type="ECO:0000256" key="4">
    <source>
        <dbReference type="ARBA" id="ARBA00022741"/>
    </source>
</evidence>
<dbReference type="PANTHER" id="PTHR42759">
    <property type="entry name" value="MOXR FAMILY PROTEIN"/>
    <property type="match status" value="1"/>
</dbReference>
<dbReference type="Pfam" id="PF07728">
    <property type="entry name" value="AAA_5"/>
    <property type="match status" value="1"/>
</dbReference>
<evidence type="ECO:0000256" key="6">
    <source>
        <dbReference type="ARBA" id="ARBA00022840"/>
    </source>
</evidence>
<evidence type="ECO:0000256" key="8">
    <source>
        <dbReference type="ARBA" id="ARBA00035108"/>
    </source>
</evidence>
<evidence type="ECO:0000259" key="10">
    <source>
        <dbReference type="SMART" id="SM00382"/>
    </source>
</evidence>
<evidence type="ECO:0000256" key="7">
    <source>
        <dbReference type="ARBA" id="ARBA00022987"/>
    </source>
</evidence>
<dbReference type="SUPFAM" id="SSF52540">
    <property type="entry name" value="P-loop containing nucleoside triphosphate hydrolases"/>
    <property type="match status" value="1"/>
</dbReference>
<comment type="subcellular location">
    <subcellularLocation>
        <location evidence="1">Cytoplasm</location>
    </subcellularLocation>
    <subcellularLocation>
        <location evidence="8">Gas vesicle</location>
    </subcellularLocation>
</comment>
<dbReference type="PANTHER" id="PTHR42759:SF1">
    <property type="entry name" value="MAGNESIUM-CHELATASE SUBUNIT CHLD"/>
    <property type="match status" value="1"/>
</dbReference>
<gene>
    <name evidence="11" type="ORF">SAMN05421743_11543</name>
</gene>
<comment type="similarity">
    <text evidence="2">Belongs to the CbbQ/NirQ/NorQ/GpvN family.</text>
</comment>
<reference evidence="11 12" key="1">
    <citation type="submission" date="2016-10" db="EMBL/GenBank/DDBJ databases">
        <authorList>
            <person name="de Groot N.N."/>
        </authorList>
    </citation>
    <scope>NUCLEOTIDE SEQUENCE [LARGE SCALE GENOMIC DNA]</scope>
    <source>
        <strain evidence="11 12">CCM7597</strain>
    </source>
</reference>
<dbReference type="GO" id="GO:0016887">
    <property type="term" value="F:ATP hydrolysis activity"/>
    <property type="evidence" value="ECO:0007669"/>
    <property type="project" value="InterPro"/>
</dbReference>